<reference evidence="3 4" key="1">
    <citation type="submission" date="2018-12" db="EMBL/GenBank/DDBJ databases">
        <title>Complete genome sequence of Flaviflexus sp. H23T48.</title>
        <authorList>
            <person name="Bae J.-W."/>
            <person name="Lee J.-Y."/>
        </authorList>
    </citation>
    <scope>NUCLEOTIDE SEQUENCE [LARGE SCALE GENOMIC DNA]</scope>
    <source>
        <strain evidence="3 4">H23T48</strain>
    </source>
</reference>
<dbReference type="PANTHER" id="PTHR42901:SF1">
    <property type="entry name" value="ALCOHOL DEHYDROGENASE"/>
    <property type="match status" value="1"/>
</dbReference>
<name>A0A3Q9G6A2_9ACTO</name>
<dbReference type="InterPro" id="IPR002347">
    <property type="entry name" value="SDR_fam"/>
</dbReference>
<sequence length="253" mass="27177">MRILITGSSRGIGRHIATALADEGRTLHLHARAIESLTDTARACQDRGADVVLHAADLSTIEGAEDLAEAVGELDMLVNNAGVSGTELLPWEITAEEFATTIRTNVYAPFVLSSAAARSMLDRGGYIVDLSSGAAVTDRADSADYWVSKTALMRLGGSFHEAGHSRGLKVYEVAPGVVETDMTHSMNMHDGRTDWTDPAEISRIIAAISQGELDGLAGTHIRAGRDSLDDLRARSARGIRPTERKLRLTEWEG</sequence>
<comment type="similarity">
    <text evidence="1">Belongs to the short-chain dehydrogenases/reductases (SDR) family.</text>
</comment>
<dbReference type="Pfam" id="PF00106">
    <property type="entry name" value="adh_short"/>
    <property type="match status" value="1"/>
</dbReference>
<proteinExistence type="inferred from homology"/>
<dbReference type="PRINTS" id="PR00081">
    <property type="entry name" value="GDHRDH"/>
</dbReference>
<evidence type="ECO:0000313" key="4">
    <source>
        <dbReference type="Proteomes" id="UP000280344"/>
    </source>
</evidence>
<dbReference type="EMBL" id="CP034593">
    <property type="protein sequence ID" value="AZQ76663.1"/>
    <property type="molecule type" value="Genomic_DNA"/>
</dbReference>
<keyword evidence="2" id="KW-0560">Oxidoreductase</keyword>
<dbReference type="PANTHER" id="PTHR42901">
    <property type="entry name" value="ALCOHOL DEHYDROGENASE"/>
    <property type="match status" value="1"/>
</dbReference>
<evidence type="ECO:0000256" key="2">
    <source>
        <dbReference type="ARBA" id="ARBA00023002"/>
    </source>
</evidence>
<accession>A0A3Q9G6A2</accession>
<dbReference type="OrthoDB" id="3189729at2"/>
<keyword evidence="4" id="KW-1185">Reference proteome</keyword>
<dbReference type="KEGG" id="flh:EJ997_04205"/>
<dbReference type="Gene3D" id="3.40.50.720">
    <property type="entry name" value="NAD(P)-binding Rossmann-like Domain"/>
    <property type="match status" value="1"/>
</dbReference>
<gene>
    <name evidence="3" type="ORF">EJ997_04205</name>
</gene>
<dbReference type="SUPFAM" id="SSF51735">
    <property type="entry name" value="NAD(P)-binding Rossmann-fold domains"/>
    <property type="match status" value="1"/>
</dbReference>
<dbReference type="Proteomes" id="UP000280344">
    <property type="component" value="Chromosome"/>
</dbReference>
<protein>
    <submittedName>
        <fullName evidence="3">SDR family oxidoreductase</fullName>
    </submittedName>
</protein>
<dbReference type="AlphaFoldDB" id="A0A3Q9G6A2"/>
<organism evidence="3 4">
    <name type="scientific">Flaviflexus ciconiae</name>
    <dbReference type="NCBI Taxonomy" id="2496867"/>
    <lineage>
        <taxon>Bacteria</taxon>
        <taxon>Bacillati</taxon>
        <taxon>Actinomycetota</taxon>
        <taxon>Actinomycetes</taxon>
        <taxon>Actinomycetales</taxon>
        <taxon>Actinomycetaceae</taxon>
        <taxon>Flaviflexus</taxon>
    </lineage>
</organism>
<evidence type="ECO:0000256" key="1">
    <source>
        <dbReference type="ARBA" id="ARBA00006484"/>
    </source>
</evidence>
<dbReference type="InterPro" id="IPR036291">
    <property type="entry name" value="NAD(P)-bd_dom_sf"/>
</dbReference>
<evidence type="ECO:0000313" key="3">
    <source>
        <dbReference type="EMBL" id="AZQ76663.1"/>
    </source>
</evidence>
<dbReference type="RefSeq" id="WP_126703471.1">
    <property type="nucleotide sequence ID" value="NZ_CP034593.1"/>
</dbReference>
<dbReference type="CDD" id="cd05233">
    <property type="entry name" value="SDR_c"/>
    <property type="match status" value="1"/>
</dbReference>
<dbReference type="GO" id="GO:0016491">
    <property type="term" value="F:oxidoreductase activity"/>
    <property type="evidence" value="ECO:0007669"/>
    <property type="project" value="UniProtKB-KW"/>
</dbReference>